<comment type="caution">
    <text evidence="6">The sequence shown here is derived from an EMBL/GenBank/DDBJ whole genome shotgun (WGS) entry which is preliminary data.</text>
</comment>
<dbReference type="OrthoDB" id="6415790at2759"/>
<evidence type="ECO:0000313" key="6">
    <source>
        <dbReference type="EMBL" id="OMJ08591.1"/>
    </source>
</evidence>
<dbReference type="GO" id="GO:0016020">
    <property type="term" value="C:membrane"/>
    <property type="evidence" value="ECO:0007669"/>
    <property type="project" value="UniProtKB-SubCell"/>
</dbReference>
<proteinExistence type="predicted"/>
<name>A0A1R1X1V3_9FUNG</name>
<dbReference type="PANTHER" id="PTHR12778:SF9">
    <property type="entry name" value="ACETYL-COENZYME A TRANSPORTER 1"/>
    <property type="match status" value="1"/>
</dbReference>
<evidence type="ECO:0000313" key="7">
    <source>
        <dbReference type="Proteomes" id="UP000187429"/>
    </source>
</evidence>
<gene>
    <name evidence="6" type="ORF">AYI69_g11016</name>
</gene>
<protein>
    <recommendedName>
        <fullName evidence="8">Acetyl-coenzyme A transporter 1</fullName>
    </recommendedName>
</protein>
<dbReference type="AlphaFoldDB" id="A0A1R1X1V3"/>
<organism evidence="6 7">
    <name type="scientific">Smittium culicis</name>
    <dbReference type="NCBI Taxonomy" id="133412"/>
    <lineage>
        <taxon>Eukaryota</taxon>
        <taxon>Fungi</taxon>
        <taxon>Fungi incertae sedis</taxon>
        <taxon>Zoopagomycota</taxon>
        <taxon>Kickxellomycotina</taxon>
        <taxon>Harpellomycetes</taxon>
        <taxon>Harpellales</taxon>
        <taxon>Legeriomycetaceae</taxon>
        <taxon>Smittium</taxon>
    </lineage>
</organism>
<dbReference type="PANTHER" id="PTHR12778">
    <property type="entry name" value="SOLUTE CARRIER FAMILY 33 ACETYL-COA TRANSPORTER -RELATED"/>
    <property type="match status" value="1"/>
</dbReference>
<accession>A0A1R1X1V3</accession>
<keyword evidence="7" id="KW-1185">Reference proteome</keyword>
<dbReference type="InterPro" id="IPR024371">
    <property type="entry name" value="AcetylCoA_trans_1-like"/>
</dbReference>
<sequence length="148" mass="16285">MASTVMFVGLSAFVTRISDPIIGGTYMTLLNTLSNFGGTWPVYFVLESVDYFSNATCSVPKAVSSDAIMNSASSILDKKVFFSCVSETGKEMCQSLGGSCIVKYDGFYVISAICIFFAIANFYLFTKPTITRLERLPLKAWRIQTNIN</sequence>
<feature type="non-terminal residue" evidence="6">
    <location>
        <position position="1"/>
    </location>
</feature>
<keyword evidence="4 5" id="KW-0472">Membrane</keyword>
<keyword evidence="2 5" id="KW-0812">Transmembrane</keyword>
<dbReference type="Pfam" id="PF13000">
    <property type="entry name" value="Acatn"/>
    <property type="match status" value="1"/>
</dbReference>
<keyword evidence="3 5" id="KW-1133">Transmembrane helix</keyword>
<evidence type="ECO:0000256" key="1">
    <source>
        <dbReference type="ARBA" id="ARBA00004141"/>
    </source>
</evidence>
<evidence type="ECO:0008006" key="8">
    <source>
        <dbReference type="Google" id="ProtNLM"/>
    </source>
</evidence>
<dbReference type="GO" id="GO:0008521">
    <property type="term" value="F:acetyl-CoA transmembrane transporter activity"/>
    <property type="evidence" value="ECO:0007669"/>
    <property type="project" value="InterPro"/>
</dbReference>
<reference evidence="7" key="1">
    <citation type="submission" date="2017-01" db="EMBL/GenBank/DDBJ databases">
        <authorList>
            <person name="Wang Y."/>
            <person name="White M."/>
            <person name="Kvist S."/>
            <person name="Moncalvo J.-M."/>
        </authorList>
    </citation>
    <scope>NUCLEOTIDE SEQUENCE [LARGE SCALE GENOMIC DNA]</scope>
    <source>
        <strain evidence="7">ID-206-W2</strain>
    </source>
</reference>
<evidence type="ECO:0000256" key="5">
    <source>
        <dbReference type="SAM" id="Phobius"/>
    </source>
</evidence>
<evidence type="ECO:0000256" key="3">
    <source>
        <dbReference type="ARBA" id="ARBA00022989"/>
    </source>
</evidence>
<dbReference type="GO" id="GO:0035348">
    <property type="term" value="P:acetyl-CoA transmembrane transport"/>
    <property type="evidence" value="ECO:0007669"/>
    <property type="project" value="InterPro"/>
</dbReference>
<dbReference type="InterPro" id="IPR004752">
    <property type="entry name" value="AmpG_permease/AT-1"/>
</dbReference>
<evidence type="ECO:0000256" key="2">
    <source>
        <dbReference type="ARBA" id="ARBA00022692"/>
    </source>
</evidence>
<dbReference type="Proteomes" id="UP000187429">
    <property type="component" value="Unassembled WGS sequence"/>
</dbReference>
<dbReference type="EMBL" id="LSSM01007351">
    <property type="protein sequence ID" value="OMJ08591.1"/>
    <property type="molecule type" value="Genomic_DNA"/>
</dbReference>
<comment type="subcellular location">
    <subcellularLocation>
        <location evidence="1">Membrane</location>
        <topology evidence="1">Multi-pass membrane protein</topology>
    </subcellularLocation>
</comment>
<evidence type="ECO:0000256" key="4">
    <source>
        <dbReference type="ARBA" id="ARBA00023136"/>
    </source>
</evidence>
<feature type="transmembrane region" description="Helical" evidence="5">
    <location>
        <begin position="106"/>
        <end position="125"/>
    </location>
</feature>